<name>A0ABP0P211_9DINO</name>
<evidence type="ECO:0000313" key="3">
    <source>
        <dbReference type="Proteomes" id="UP001642484"/>
    </source>
</evidence>
<evidence type="ECO:0000313" key="2">
    <source>
        <dbReference type="EMBL" id="CAK9068859.1"/>
    </source>
</evidence>
<keyword evidence="3" id="KW-1185">Reference proteome</keyword>
<feature type="chain" id="PRO_5045553541" evidence="1">
    <location>
        <begin position="20"/>
        <end position="101"/>
    </location>
</feature>
<comment type="caution">
    <text evidence="2">The sequence shown here is derived from an EMBL/GenBank/DDBJ whole genome shotgun (WGS) entry which is preliminary data.</text>
</comment>
<dbReference type="Proteomes" id="UP001642484">
    <property type="component" value="Unassembled WGS sequence"/>
</dbReference>
<accession>A0ABP0P211</accession>
<sequence length="101" mass="11043">QNFRRQSFVKLLLRPSVLVTPLPLNGSAMPCGREGCTVECKLDAGDAAFVLDGMCHVCDHSICFHCEECRTLGEHDASPDGRCARPCCRFEVTVLGVDNLC</sequence>
<gene>
    <name evidence="2" type="ORF">CCMP2556_LOCUS33851</name>
</gene>
<reference evidence="2 3" key="1">
    <citation type="submission" date="2024-02" db="EMBL/GenBank/DDBJ databases">
        <authorList>
            <person name="Chen Y."/>
            <person name="Shah S."/>
            <person name="Dougan E. K."/>
            <person name="Thang M."/>
            <person name="Chan C."/>
        </authorList>
    </citation>
    <scope>NUCLEOTIDE SEQUENCE [LARGE SCALE GENOMIC DNA]</scope>
</reference>
<feature type="signal peptide" evidence="1">
    <location>
        <begin position="1"/>
        <end position="19"/>
    </location>
</feature>
<dbReference type="EMBL" id="CAXAMN010022373">
    <property type="protein sequence ID" value="CAK9068859.1"/>
    <property type="molecule type" value="Genomic_DNA"/>
</dbReference>
<feature type="non-terminal residue" evidence="2">
    <location>
        <position position="1"/>
    </location>
</feature>
<evidence type="ECO:0000256" key="1">
    <source>
        <dbReference type="SAM" id="SignalP"/>
    </source>
</evidence>
<organism evidence="2 3">
    <name type="scientific">Durusdinium trenchii</name>
    <dbReference type="NCBI Taxonomy" id="1381693"/>
    <lineage>
        <taxon>Eukaryota</taxon>
        <taxon>Sar</taxon>
        <taxon>Alveolata</taxon>
        <taxon>Dinophyceae</taxon>
        <taxon>Suessiales</taxon>
        <taxon>Symbiodiniaceae</taxon>
        <taxon>Durusdinium</taxon>
    </lineage>
</organism>
<protein>
    <submittedName>
        <fullName evidence="2">Uncharacterized protein</fullName>
    </submittedName>
</protein>
<keyword evidence="1" id="KW-0732">Signal</keyword>
<proteinExistence type="predicted"/>